<feature type="compositionally biased region" description="Low complexity" evidence="12">
    <location>
        <begin position="388"/>
        <end position="399"/>
    </location>
</feature>
<feature type="region of interest" description="Disordered" evidence="12">
    <location>
        <begin position="378"/>
        <end position="404"/>
    </location>
</feature>
<gene>
    <name evidence="14" type="primary">LOC135193932</name>
</gene>
<evidence type="ECO:0000256" key="6">
    <source>
        <dbReference type="ARBA" id="ARBA00023069"/>
    </source>
</evidence>
<dbReference type="InterPro" id="IPR000435">
    <property type="entry name" value="Tektins"/>
</dbReference>
<keyword evidence="8 10" id="KW-0966">Cell projection</keyword>
<dbReference type="GeneID" id="135193932"/>
<dbReference type="PANTHER" id="PTHR19960:SF25">
    <property type="entry name" value="TEKTIN-1"/>
    <property type="match status" value="1"/>
</dbReference>
<dbReference type="RefSeq" id="XP_064074554.1">
    <property type="nucleotide sequence ID" value="XM_064218484.1"/>
</dbReference>
<protein>
    <recommendedName>
        <fullName evidence="10">Tektin</fullName>
    </recommendedName>
</protein>
<evidence type="ECO:0000256" key="2">
    <source>
        <dbReference type="ARBA" id="ARBA00007209"/>
    </source>
</evidence>
<dbReference type="Pfam" id="PF03148">
    <property type="entry name" value="Tektin"/>
    <property type="match status" value="1"/>
</dbReference>
<evidence type="ECO:0000256" key="11">
    <source>
        <dbReference type="SAM" id="Coils"/>
    </source>
</evidence>
<keyword evidence="7" id="KW-0206">Cytoskeleton</keyword>
<dbReference type="InterPro" id="IPR048256">
    <property type="entry name" value="Tektin-like"/>
</dbReference>
<evidence type="ECO:0000256" key="3">
    <source>
        <dbReference type="ARBA" id="ARBA00022490"/>
    </source>
</evidence>
<dbReference type="Proteomes" id="UP001652626">
    <property type="component" value="Chromosome 22"/>
</dbReference>
<keyword evidence="3" id="KW-0963">Cytoplasm</keyword>
<keyword evidence="5 11" id="KW-0175">Coiled coil</keyword>
<evidence type="ECO:0000313" key="13">
    <source>
        <dbReference type="Proteomes" id="UP001652626"/>
    </source>
</evidence>
<comment type="function">
    <text evidence="9">Microtubule inner protein (MIP) part of the dynein-decorated doublet microtubules (DMTs) in cilia and flagellar axoneme. Forms filamentous polymers in the walls of ciliary and flagellar microtubules.</text>
</comment>
<organism evidence="13 14">
    <name type="scientific">Vanessa tameamea</name>
    <name type="common">Kamehameha butterfly</name>
    <dbReference type="NCBI Taxonomy" id="334116"/>
    <lineage>
        <taxon>Eukaryota</taxon>
        <taxon>Metazoa</taxon>
        <taxon>Ecdysozoa</taxon>
        <taxon>Arthropoda</taxon>
        <taxon>Hexapoda</taxon>
        <taxon>Insecta</taxon>
        <taxon>Pterygota</taxon>
        <taxon>Neoptera</taxon>
        <taxon>Endopterygota</taxon>
        <taxon>Lepidoptera</taxon>
        <taxon>Glossata</taxon>
        <taxon>Ditrysia</taxon>
        <taxon>Papilionoidea</taxon>
        <taxon>Nymphalidae</taxon>
        <taxon>Nymphalinae</taxon>
        <taxon>Vanessa</taxon>
    </lineage>
</organism>
<reference evidence="14" key="1">
    <citation type="submission" date="2025-08" db="UniProtKB">
        <authorList>
            <consortium name="RefSeq"/>
        </authorList>
    </citation>
    <scope>IDENTIFICATION</scope>
    <source>
        <tissue evidence="14">Whole body</tissue>
    </source>
</reference>
<evidence type="ECO:0000256" key="9">
    <source>
        <dbReference type="ARBA" id="ARBA00045224"/>
    </source>
</evidence>
<evidence type="ECO:0000256" key="4">
    <source>
        <dbReference type="ARBA" id="ARBA00022846"/>
    </source>
</evidence>
<dbReference type="PANTHER" id="PTHR19960">
    <property type="entry name" value="TEKTIN"/>
    <property type="match status" value="1"/>
</dbReference>
<evidence type="ECO:0000256" key="8">
    <source>
        <dbReference type="ARBA" id="ARBA00023273"/>
    </source>
</evidence>
<keyword evidence="4 10" id="KW-0282">Flagellum</keyword>
<evidence type="ECO:0000256" key="10">
    <source>
        <dbReference type="RuleBase" id="RU367040"/>
    </source>
</evidence>
<sequence length="425" mass="48982">MYSADACLGSSCRLDKLRSLNDVLNARVVDEINGSQELLMLTSFARESNEYQFKKSLQDRISDVASWRWVLEDLLKRLVEAIGSLRYEQNALHTVVQRIRDELNCHSREATRPGAMCPLTDKVEKAIVEEFEYLRSQEINFQKLIIELDKQTSAIEKTKKKIESDILNKSQSIFVDETCANKDYKNEVVQTKKKKGKKGFPVARWLKRCAALKRAGLNALCNAVITRHQVRQARVQLSIAAQAYASKVDAVLRRRLCSNKIKLQDLIWQREEAIRDYTLLEEELVSAEKTLIATMDHEHIVEGRLNERTKRPNYELIKDDVNRKLRDEQTQLKKNGKVLRNNLERIINLQNELCKAIAHIDGSAEDLVQVINLDEQRVTGRQGEQRDSSAIPSSPTISTLRDHSHVQENRLSVIQEEDEEYPLNY</sequence>
<name>A0ABM4ATC5_VANTA</name>
<evidence type="ECO:0000256" key="12">
    <source>
        <dbReference type="SAM" id="MobiDB-lite"/>
    </source>
</evidence>
<keyword evidence="13" id="KW-1185">Reference proteome</keyword>
<feature type="compositionally biased region" description="Basic and acidic residues" evidence="12">
    <location>
        <begin position="378"/>
        <end position="387"/>
    </location>
</feature>
<keyword evidence="6 10" id="KW-0969">Cilium</keyword>
<evidence type="ECO:0000313" key="14">
    <source>
        <dbReference type="RefSeq" id="XP_064074554.1"/>
    </source>
</evidence>
<evidence type="ECO:0000256" key="1">
    <source>
        <dbReference type="ARBA" id="ARBA00004611"/>
    </source>
</evidence>
<accession>A0ABM4ATC5</accession>
<feature type="coiled-coil region" evidence="11">
    <location>
        <begin position="263"/>
        <end position="290"/>
    </location>
</feature>
<proteinExistence type="inferred from homology"/>
<comment type="subcellular location">
    <subcellularLocation>
        <location evidence="10">Cytoplasm</location>
        <location evidence="10">Cytoskeleton</location>
        <location evidence="10">Cilium axoneme</location>
    </subcellularLocation>
    <subcellularLocation>
        <location evidence="1">Cytoplasm</location>
        <location evidence="1">Cytoskeleton</location>
        <location evidence="1">Flagellum axoneme</location>
    </subcellularLocation>
</comment>
<comment type="similarity">
    <text evidence="2 10">Belongs to the tektin family.</text>
</comment>
<evidence type="ECO:0000256" key="7">
    <source>
        <dbReference type="ARBA" id="ARBA00023212"/>
    </source>
</evidence>
<evidence type="ECO:0000256" key="5">
    <source>
        <dbReference type="ARBA" id="ARBA00023054"/>
    </source>
</evidence>